<feature type="transmembrane region" description="Helical" evidence="1">
    <location>
        <begin position="37"/>
        <end position="62"/>
    </location>
</feature>
<proteinExistence type="predicted"/>
<dbReference type="AlphaFoldDB" id="A0A915DJK5"/>
<evidence type="ECO:0000313" key="2">
    <source>
        <dbReference type="Proteomes" id="UP000887574"/>
    </source>
</evidence>
<organism evidence="2 3">
    <name type="scientific">Ditylenchus dipsaci</name>
    <dbReference type="NCBI Taxonomy" id="166011"/>
    <lineage>
        <taxon>Eukaryota</taxon>
        <taxon>Metazoa</taxon>
        <taxon>Ecdysozoa</taxon>
        <taxon>Nematoda</taxon>
        <taxon>Chromadorea</taxon>
        <taxon>Rhabditida</taxon>
        <taxon>Tylenchina</taxon>
        <taxon>Tylenchomorpha</taxon>
        <taxon>Sphaerularioidea</taxon>
        <taxon>Anguinidae</taxon>
        <taxon>Anguininae</taxon>
        <taxon>Ditylenchus</taxon>
    </lineage>
</organism>
<evidence type="ECO:0000256" key="1">
    <source>
        <dbReference type="SAM" id="Phobius"/>
    </source>
</evidence>
<keyword evidence="1" id="KW-0472">Membrane</keyword>
<sequence length="215" mass="24850">MLRHQNVQQLRSLITELTMGHDVMKIRRRNLRAATNTLLFIISAYLISNLLNLFLSVMEYLYPGLLQRTYPYQYRICSDCASLMTVLGNALRFPAHICSNKEISEQLQLMLCASDKEIENLPNSAVTTALTLRRFSERVDNPCHKGMTNGLSFQHILPLNRDDITTKYLPKSRSFFHTPDWFVGKGNTTLDCDCPNPEEYWEVAGLWTRKTMYCC</sequence>
<accession>A0A915DJK5</accession>
<protein>
    <submittedName>
        <fullName evidence="3">Uncharacterized protein</fullName>
    </submittedName>
</protein>
<dbReference type="WBParaSite" id="jg2012">
    <property type="protein sequence ID" value="jg2012"/>
    <property type="gene ID" value="jg2012"/>
</dbReference>
<dbReference type="PANTHER" id="PTHR46709:SF12">
    <property type="entry name" value="G-PROTEIN COUPLED RECEPTORS FAMILY 1 PROFILE DOMAIN-CONTAINING PROTEIN"/>
    <property type="match status" value="1"/>
</dbReference>
<name>A0A915DJK5_9BILA</name>
<dbReference type="Proteomes" id="UP000887574">
    <property type="component" value="Unplaced"/>
</dbReference>
<dbReference type="PANTHER" id="PTHR46709">
    <property type="entry name" value="PROTEIN CBG23488-RELATED"/>
    <property type="match status" value="1"/>
</dbReference>
<evidence type="ECO:0000313" key="3">
    <source>
        <dbReference type="WBParaSite" id="jg2012"/>
    </source>
</evidence>
<keyword evidence="1" id="KW-0812">Transmembrane</keyword>
<keyword evidence="2" id="KW-1185">Reference proteome</keyword>
<keyword evidence="1" id="KW-1133">Transmembrane helix</keyword>
<reference evidence="3" key="1">
    <citation type="submission" date="2022-11" db="UniProtKB">
        <authorList>
            <consortium name="WormBaseParasite"/>
        </authorList>
    </citation>
    <scope>IDENTIFICATION</scope>
</reference>